<keyword evidence="2" id="KW-1185">Reference proteome</keyword>
<evidence type="ECO:0000313" key="1">
    <source>
        <dbReference type="EMBL" id="BBL09758.1"/>
    </source>
</evidence>
<reference evidence="1 2" key="1">
    <citation type="journal article" date="2020" name="Int. J. Syst. Evol. Microbiol.">
        <title>Alistipes communis sp. nov., Alistipes dispar sp. nov. and Alistipes onderdonkii subsp. vulgaris subsp. nov., isolated from human faeces, and creation of Alistipes onderdonkii subsp. onderdonkii subsp. nov.</title>
        <authorList>
            <person name="Sakamoto M."/>
            <person name="Ikeyama N."/>
            <person name="Ogata Y."/>
            <person name="Suda W."/>
            <person name="Iino T."/>
            <person name="Hattori M."/>
            <person name="Ohkuma M."/>
        </authorList>
    </citation>
    <scope>NUCLEOTIDE SEQUENCE [LARGE SCALE GENOMIC DNA]</scope>
    <source>
        <strain evidence="1 2">5CPYCFAH4</strain>
    </source>
</reference>
<evidence type="ECO:0000313" key="2">
    <source>
        <dbReference type="Proteomes" id="UP000317465"/>
    </source>
</evidence>
<sequence length="63" mass="6390">MNYNLSTSKGGGGNSTYLPPVIETIDIETEKGFATSPTPPDVYDDWGSGGGAGGIGSGSEHEL</sequence>
<name>A0ACA8QY96_9BACT</name>
<gene>
    <name evidence="1" type="ORF">A5CPYCFAH4_19820</name>
</gene>
<dbReference type="EMBL" id="AP019737">
    <property type="protein sequence ID" value="BBL09758.1"/>
    <property type="molecule type" value="Genomic_DNA"/>
</dbReference>
<accession>A0ACA8QY96</accession>
<protein>
    <submittedName>
        <fullName evidence="1">Uncharacterized protein</fullName>
    </submittedName>
</protein>
<proteinExistence type="predicted"/>
<dbReference type="Proteomes" id="UP000317465">
    <property type="component" value="Chromosome"/>
</dbReference>
<organism evidence="1 2">
    <name type="scientific">Alistipes onderdonkii subsp. vulgaris</name>
    <dbReference type="NCBI Taxonomy" id="2585117"/>
    <lineage>
        <taxon>Bacteria</taxon>
        <taxon>Pseudomonadati</taxon>
        <taxon>Bacteroidota</taxon>
        <taxon>Bacteroidia</taxon>
        <taxon>Bacteroidales</taxon>
        <taxon>Rikenellaceae</taxon>
        <taxon>Alistipes</taxon>
    </lineage>
</organism>